<protein>
    <submittedName>
        <fullName evidence="2">Uncharacterized protein</fullName>
    </submittedName>
</protein>
<dbReference type="EMBL" id="ML991779">
    <property type="protein sequence ID" value="KAF2237719.1"/>
    <property type="molecule type" value="Genomic_DNA"/>
</dbReference>
<dbReference type="InterPro" id="IPR021858">
    <property type="entry name" value="Fun_TF"/>
</dbReference>
<dbReference type="AlphaFoldDB" id="A0A6A6HIR7"/>
<accession>A0A6A6HIR7</accession>
<feature type="compositionally biased region" description="Low complexity" evidence="1">
    <location>
        <begin position="74"/>
        <end position="94"/>
    </location>
</feature>
<dbReference type="Pfam" id="PF11951">
    <property type="entry name" value="Fungal_trans_2"/>
    <property type="match status" value="1"/>
</dbReference>
<dbReference type="Proteomes" id="UP000800092">
    <property type="component" value="Unassembled WGS sequence"/>
</dbReference>
<evidence type="ECO:0000256" key="1">
    <source>
        <dbReference type="SAM" id="MobiDB-lite"/>
    </source>
</evidence>
<proteinExistence type="predicted"/>
<evidence type="ECO:0000313" key="2">
    <source>
        <dbReference type="EMBL" id="KAF2237719.1"/>
    </source>
</evidence>
<gene>
    <name evidence="2" type="ORF">EV356DRAFT_510724</name>
</gene>
<dbReference type="InterPro" id="IPR053178">
    <property type="entry name" value="Osmoadaptation_assoc"/>
</dbReference>
<feature type="region of interest" description="Disordered" evidence="1">
    <location>
        <begin position="74"/>
        <end position="104"/>
    </location>
</feature>
<dbReference type="PANTHER" id="PTHR38111">
    <property type="entry name" value="ZN(2)-C6 FUNGAL-TYPE DOMAIN-CONTAINING PROTEIN-RELATED"/>
    <property type="match status" value="1"/>
</dbReference>
<dbReference type="PANTHER" id="PTHR38111:SF6">
    <property type="entry name" value="FINGER DOMAIN PROTEIN, PUTATIVE (AFU_ORTHOLOGUE AFUA_8G01940)-RELATED"/>
    <property type="match status" value="1"/>
</dbReference>
<dbReference type="OrthoDB" id="5126878at2759"/>
<organism evidence="2 3">
    <name type="scientific">Viridothelium virens</name>
    <name type="common">Speckled blister lichen</name>
    <name type="synonym">Trypethelium virens</name>
    <dbReference type="NCBI Taxonomy" id="1048519"/>
    <lineage>
        <taxon>Eukaryota</taxon>
        <taxon>Fungi</taxon>
        <taxon>Dikarya</taxon>
        <taxon>Ascomycota</taxon>
        <taxon>Pezizomycotina</taxon>
        <taxon>Dothideomycetes</taxon>
        <taxon>Dothideomycetes incertae sedis</taxon>
        <taxon>Trypetheliales</taxon>
        <taxon>Trypetheliaceae</taxon>
        <taxon>Viridothelium</taxon>
    </lineage>
</organism>
<sequence>METQSATFKEHYALQTFEWIDQSRDGHVPKGATRRAIRRHAMRSAGTARKQGGVYGKTNLRQEPVFVDEVIDQPNSSLPRSQSQSQSWSSLPSPEQDAGNSMRSDTYRYGINDTFQAAGFRPSTPIPASLSSTGYQLLKQEYGVDLARLATLAEVHFGRATCRILSQQPSILKFICSDDTISYLRYVPALYDHCALIQAVTRCTLARMQQCLSPSPTALSASVLKHYEKALQRLQQALNDPACLYEPVVLCATQILALFELLNFSENGAWIRHVAGAARLIELRGPQGYRTEFEKALFMAQAGPLFSESLLNNEACFLERPEWQVVVKSMAIGGDKFGSRSQLSISLWMMKYRVPGLMRRTTELVCSDKHVDPCDVERLLQEARDLRKRFQEWRFTYDCIMENRTRQTMRSCEYNKARNLLAVCVTDLVLMARIIFALDPVNSSEMEDEAQAMGGLIVALEQEAATISVTAALFMTQKLAVAQAIMATEHDWRKATWQQITDGRGRKMIDRQVFERWCTLLGRKTT</sequence>
<reference evidence="2" key="1">
    <citation type="journal article" date="2020" name="Stud. Mycol.">
        <title>101 Dothideomycetes genomes: a test case for predicting lifestyles and emergence of pathogens.</title>
        <authorList>
            <person name="Haridas S."/>
            <person name="Albert R."/>
            <person name="Binder M."/>
            <person name="Bloem J."/>
            <person name="Labutti K."/>
            <person name="Salamov A."/>
            <person name="Andreopoulos B."/>
            <person name="Baker S."/>
            <person name="Barry K."/>
            <person name="Bills G."/>
            <person name="Bluhm B."/>
            <person name="Cannon C."/>
            <person name="Castanera R."/>
            <person name="Culley D."/>
            <person name="Daum C."/>
            <person name="Ezra D."/>
            <person name="Gonzalez J."/>
            <person name="Henrissat B."/>
            <person name="Kuo A."/>
            <person name="Liang C."/>
            <person name="Lipzen A."/>
            <person name="Lutzoni F."/>
            <person name="Magnuson J."/>
            <person name="Mondo S."/>
            <person name="Nolan M."/>
            <person name="Ohm R."/>
            <person name="Pangilinan J."/>
            <person name="Park H.-J."/>
            <person name="Ramirez L."/>
            <person name="Alfaro M."/>
            <person name="Sun H."/>
            <person name="Tritt A."/>
            <person name="Yoshinaga Y."/>
            <person name="Zwiers L.-H."/>
            <person name="Turgeon B."/>
            <person name="Goodwin S."/>
            <person name="Spatafora J."/>
            <person name="Crous P."/>
            <person name="Grigoriev I."/>
        </authorList>
    </citation>
    <scope>NUCLEOTIDE SEQUENCE</scope>
    <source>
        <strain evidence="2">Tuck. ex Michener</strain>
    </source>
</reference>
<name>A0A6A6HIR7_VIRVR</name>
<evidence type="ECO:0000313" key="3">
    <source>
        <dbReference type="Proteomes" id="UP000800092"/>
    </source>
</evidence>
<keyword evidence="3" id="KW-1185">Reference proteome</keyword>